<sequence>MKKVIIILALLIVLIGGICFGGYFVFTHPSHEYKAKDFSFRVPSGFNYESSEDDEKYTFRCLGEKVTIEDKTLNCTPEAAKGFLVYYEDEENVKTEPFEAAGLQGHFRTSDLTIRGRKLTCLSYIFGTETKFFSMDCSCSPAKALLIKKAMDNLAESVVFTSDFRLADKPDTYDFDLLSFNAGSKFTLKDETAEYSKEHTLTDLRATIVQALADTDVGTYSPSVNVTVKELDNSPAEFADAIYNDVQTEQDKYESIVRDQVKLSGCDCEHIKYVKKNDTDDRTALVCHDQYFLKSGNYVYSFNAVYINSADEALVKEILDNITIKEAEE</sequence>
<dbReference type="AlphaFoldDB" id="A0A315Y403"/>
<gene>
    <name evidence="1" type="ORF">IE37_01407</name>
</gene>
<dbReference type="OrthoDB" id="1821614at2"/>
<name>A0A315Y403_RUMFL</name>
<proteinExistence type="predicted"/>
<accession>A0A315Y403</accession>
<organism evidence="1 2">
    <name type="scientific">Ruminococcus flavefaciens</name>
    <dbReference type="NCBI Taxonomy" id="1265"/>
    <lineage>
        <taxon>Bacteria</taxon>
        <taxon>Bacillati</taxon>
        <taxon>Bacillota</taxon>
        <taxon>Clostridia</taxon>
        <taxon>Eubacteriales</taxon>
        <taxon>Oscillospiraceae</taxon>
        <taxon>Ruminococcus</taxon>
    </lineage>
</organism>
<dbReference type="EMBL" id="QGDI01000004">
    <property type="protein sequence ID" value="PWJ13599.1"/>
    <property type="molecule type" value="Genomic_DNA"/>
</dbReference>
<dbReference type="Proteomes" id="UP000245720">
    <property type="component" value="Unassembled WGS sequence"/>
</dbReference>
<protein>
    <submittedName>
        <fullName evidence="1">Uncharacterized protein</fullName>
    </submittedName>
</protein>
<reference evidence="1 2" key="1">
    <citation type="submission" date="2018-05" db="EMBL/GenBank/DDBJ databases">
        <title>The Hungate 1000. A catalogue of reference genomes from the rumen microbiome.</title>
        <authorList>
            <person name="Kelly W."/>
        </authorList>
    </citation>
    <scope>NUCLEOTIDE SEQUENCE [LARGE SCALE GENOMIC DNA]</scope>
    <source>
        <strain evidence="1 2">SAb67</strain>
    </source>
</reference>
<evidence type="ECO:0000313" key="1">
    <source>
        <dbReference type="EMBL" id="PWJ13599.1"/>
    </source>
</evidence>
<evidence type="ECO:0000313" key="2">
    <source>
        <dbReference type="Proteomes" id="UP000245720"/>
    </source>
</evidence>
<dbReference type="RefSeq" id="WP_109726199.1">
    <property type="nucleotide sequence ID" value="NZ_QGDI01000004.1"/>
</dbReference>
<comment type="caution">
    <text evidence="1">The sequence shown here is derived from an EMBL/GenBank/DDBJ whole genome shotgun (WGS) entry which is preliminary data.</text>
</comment>